<evidence type="ECO:0000256" key="7">
    <source>
        <dbReference type="SAM" id="MobiDB-lite"/>
    </source>
</evidence>
<reference evidence="10" key="1">
    <citation type="submission" date="2025-08" db="UniProtKB">
        <authorList>
            <consortium name="Ensembl"/>
        </authorList>
    </citation>
    <scope>IDENTIFICATION</scope>
</reference>
<dbReference type="GO" id="GO:0006506">
    <property type="term" value="P:GPI anchor biosynthetic process"/>
    <property type="evidence" value="ECO:0007669"/>
    <property type="project" value="UniProtKB-KW"/>
</dbReference>
<gene>
    <name evidence="10" type="primary">Piga</name>
</gene>
<evidence type="ECO:0000256" key="1">
    <source>
        <dbReference type="ARBA" id="ARBA00004687"/>
    </source>
</evidence>
<feature type="region of interest" description="Disordered" evidence="7">
    <location>
        <begin position="1"/>
        <end position="28"/>
    </location>
</feature>
<proteinExistence type="predicted"/>
<dbReference type="PANTHER" id="PTHR45871">
    <property type="entry name" value="N-ACETYLGLUCOSAMINYL-PHOSPHATIDYLINOSITOL BIOSYNTHETIC PROTEIN"/>
    <property type="match status" value="1"/>
</dbReference>
<evidence type="ECO:0000256" key="8">
    <source>
        <dbReference type="SAM" id="Phobius"/>
    </source>
</evidence>
<dbReference type="EC" id="2.4.1.198" evidence="2"/>
<name>A0A8C5L5R8_JACJA</name>
<comment type="pathway">
    <text evidence="1">Glycolipid biosynthesis; glycosylphosphatidylinositol-anchor biosynthesis.</text>
</comment>
<keyword evidence="5" id="KW-0808">Transferase</keyword>
<dbReference type="SUPFAM" id="SSF53756">
    <property type="entry name" value="UDP-Glycosyltransferase/glycogen phosphorylase"/>
    <property type="match status" value="1"/>
</dbReference>
<keyword evidence="8" id="KW-0472">Membrane</keyword>
<dbReference type="InterPro" id="IPR013234">
    <property type="entry name" value="PIGA_GPI_anchor_biosynthesis"/>
</dbReference>
<organism evidence="10 11">
    <name type="scientific">Jaculus jaculus</name>
    <name type="common">Lesser Egyptian jerboa</name>
    <dbReference type="NCBI Taxonomy" id="51337"/>
    <lineage>
        <taxon>Eukaryota</taxon>
        <taxon>Metazoa</taxon>
        <taxon>Chordata</taxon>
        <taxon>Craniata</taxon>
        <taxon>Vertebrata</taxon>
        <taxon>Euteleostomi</taxon>
        <taxon>Mammalia</taxon>
        <taxon>Eutheria</taxon>
        <taxon>Euarchontoglires</taxon>
        <taxon>Glires</taxon>
        <taxon>Rodentia</taxon>
        <taxon>Myomorpha</taxon>
        <taxon>Dipodoidea</taxon>
        <taxon>Dipodidae</taxon>
        <taxon>Dipodinae</taxon>
        <taxon>Jaculus</taxon>
    </lineage>
</organism>
<dbReference type="GO" id="GO:0000506">
    <property type="term" value="C:glycosylphosphatidylinositol-N-acetylglucosaminyltransferase (GPI-GnT) complex"/>
    <property type="evidence" value="ECO:0007669"/>
    <property type="project" value="InterPro"/>
</dbReference>
<dbReference type="GO" id="GO:0017176">
    <property type="term" value="F:phosphatidylinositol N-acetylglucosaminyltransferase activity"/>
    <property type="evidence" value="ECO:0007669"/>
    <property type="project" value="UniProtKB-EC"/>
</dbReference>
<evidence type="ECO:0000313" key="11">
    <source>
        <dbReference type="Proteomes" id="UP000694385"/>
    </source>
</evidence>
<dbReference type="Gene3D" id="3.40.50.2000">
    <property type="entry name" value="Glycogen Phosphorylase B"/>
    <property type="match status" value="2"/>
</dbReference>
<keyword evidence="4" id="KW-0328">Glycosyltransferase</keyword>
<sequence>MTSRGGGGHSQPTSVTHSQFSSGSHSTCRTRTHNICMVSDFFYPNMGGVESHIYQLSQCLIERGHKVIVVTHAYGNRKGIRYLTNGLKVYYLPLKVMYNQSTATTLFHSLPLLRYIFVRERVTIIHSHSSFSAMAHDALFHAKTMGLQTVFTDHSLFGFADVSSVLTNKLLTVSLCDTNHIICVSYTSKENTVLRAALNPEIVSVIPNAVDPTDFTPEPFRRHDSIITVVVVSRLVYRKGTDLLSGIIPELCQKHLDLKFLIGGEGPKRIVLEEVRERYQLHDVVSTKVGGIPEVLPESLIILCEPSVKSLCEGLEKAISQVKSGTLPAPEKIHNIVKTFYTWRNVAERTEKVYERVAKETVLPIHKRLNKLISHCGPVTGYIFALLAVFSYLFLTFLRWMTPDSVIDVAVDASGPRGAWTHKHPHNKKECENDNISKNS</sequence>
<evidence type="ECO:0000313" key="10">
    <source>
        <dbReference type="Ensembl" id="ENSJJAP00000018654.1"/>
    </source>
</evidence>
<dbReference type="CDD" id="cd03796">
    <property type="entry name" value="GT4_PIG-A-like"/>
    <property type="match status" value="1"/>
</dbReference>
<feature type="region of interest" description="Disordered" evidence="7">
    <location>
        <begin position="418"/>
        <end position="440"/>
    </location>
</feature>
<evidence type="ECO:0000259" key="9">
    <source>
        <dbReference type="Pfam" id="PF08288"/>
    </source>
</evidence>
<dbReference type="PANTHER" id="PTHR45871:SF1">
    <property type="entry name" value="PHOSPHATIDYLINOSITOL N-ACETYLGLUCOSAMINYLTRANSFERASE SUBUNIT A"/>
    <property type="match status" value="1"/>
</dbReference>
<keyword evidence="8" id="KW-1133">Transmembrane helix</keyword>
<reference evidence="10" key="2">
    <citation type="submission" date="2025-09" db="UniProtKB">
        <authorList>
            <consortium name="Ensembl"/>
        </authorList>
    </citation>
    <scope>IDENTIFICATION</scope>
</reference>
<evidence type="ECO:0000256" key="2">
    <source>
        <dbReference type="ARBA" id="ARBA00012420"/>
    </source>
</evidence>
<feature type="compositionally biased region" description="Polar residues" evidence="7">
    <location>
        <begin position="10"/>
        <end position="28"/>
    </location>
</feature>
<feature type="transmembrane region" description="Helical" evidence="8">
    <location>
        <begin position="379"/>
        <end position="398"/>
    </location>
</feature>
<feature type="domain" description="PIGA GPI anchor biosynthesis" evidence="9">
    <location>
        <begin position="72"/>
        <end position="161"/>
    </location>
</feature>
<keyword evidence="11" id="KW-1185">Reference proteome</keyword>
<accession>A0A8C5L5R8</accession>
<dbReference type="Proteomes" id="UP000694385">
    <property type="component" value="Unassembled WGS sequence"/>
</dbReference>
<dbReference type="InterPro" id="IPR039507">
    <property type="entry name" value="PIG-A/GPI3"/>
</dbReference>
<evidence type="ECO:0000256" key="6">
    <source>
        <dbReference type="ARBA" id="ARBA00032160"/>
    </source>
</evidence>
<evidence type="ECO:0000256" key="3">
    <source>
        <dbReference type="ARBA" id="ARBA00022502"/>
    </source>
</evidence>
<dbReference type="FunFam" id="3.40.50.2000:FF:000026">
    <property type="entry name" value="Phosphatidylinositol N-acetylglucosaminyltransferase subunit A"/>
    <property type="match status" value="1"/>
</dbReference>
<keyword evidence="8" id="KW-0812">Transmembrane</keyword>
<dbReference type="Ensembl" id="ENSJJAT00000025184.1">
    <property type="protein sequence ID" value="ENSJJAP00000018654.1"/>
    <property type="gene ID" value="ENSJJAG00000019855.1"/>
</dbReference>
<evidence type="ECO:0000256" key="4">
    <source>
        <dbReference type="ARBA" id="ARBA00022676"/>
    </source>
</evidence>
<dbReference type="Pfam" id="PF08288">
    <property type="entry name" value="PIGA"/>
    <property type="match status" value="1"/>
</dbReference>
<protein>
    <recommendedName>
        <fullName evidence="2">phosphatidylinositol N-acetylglucosaminyltransferase</fullName>
        <ecNumber evidence="2">2.4.1.198</ecNumber>
    </recommendedName>
    <alternativeName>
        <fullName evidence="6">GlcNAc-PI synthesis protein</fullName>
    </alternativeName>
</protein>
<dbReference type="AlphaFoldDB" id="A0A8C5L5R8"/>
<keyword evidence="3" id="KW-0337">GPI-anchor biosynthesis</keyword>
<dbReference type="GeneTree" id="ENSGT00390000014405"/>
<evidence type="ECO:0000256" key="5">
    <source>
        <dbReference type="ARBA" id="ARBA00022679"/>
    </source>
</evidence>